<dbReference type="Ensembl" id="ENSCINT00000033714.1">
    <property type="protein sequence ID" value="ENSCINP00000033852.1"/>
    <property type="gene ID" value="ENSCING00000021984.1"/>
</dbReference>
<reference evidence="2" key="1">
    <citation type="journal article" date="2002" name="Science">
        <title>The draft genome of Ciona intestinalis: insights into chordate and vertebrate origins.</title>
        <authorList>
            <person name="Dehal P."/>
            <person name="Satou Y."/>
            <person name="Campbell R.K."/>
            <person name="Chapman J."/>
            <person name="Degnan B."/>
            <person name="De Tomaso A."/>
            <person name="Davidson B."/>
            <person name="Di Gregorio A."/>
            <person name="Gelpke M."/>
            <person name="Goodstein D.M."/>
            <person name="Harafuji N."/>
            <person name="Hastings K.E."/>
            <person name="Ho I."/>
            <person name="Hotta K."/>
            <person name="Huang W."/>
            <person name="Kawashima T."/>
            <person name="Lemaire P."/>
            <person name="Martinez D."/>
            <person name="Meinertzhagen I.A."/>
            <person name="Necula S."/>
            <person name="Nonaka M."/>
            <person name="Putnam N."/>
            <person name="Rash S."/>
            <person name="Saiga H."/>
            <person name="Satake M."/>
            <person name="Terry A."/>
            <person name="Yamada L."/>
            <person name="Wang H.G."/>
            <person name="Awazu S."/>
            <person name="Azumi K."/>
            <person name="Boore J."/>
            <person name="Branno M."/>
            <person name="Chin-Bow S."/>
            <person name="DeSantis R."/>
            <person name="Doyle S."/>
            <person name="Francino P."/>
            <person name="Keys D.N."/>
            <person name="Haga S."/>
            <person name="Hayashi H."/>
            <person name="Hino K."/>
            <person name="Imai K.S."/>
            <person name="Inaba K."/>
            <person name="Kano S."/>
            <person name="Kobayashi K."/>
            <person name="Kobayashi M."/>
            <person name="Lee B.I."/>
            <person name="Makabe K.W."/>
            <person name="Manohar C."/>
            <person name="Matassi G."/>
            <person name="Medina M."/>
            <person name="Mochizuki Y."/>
            <person name="Mount S."/>
            <person name="Morishita T."/>
            <person name="Miura S."/>
            <person name="Nakayama A."/>
            <person name="Nishizaka S."/>
            <person name="Nomoto H."/>
            <person name="Ohta F."/>
            <person name="Oishi K."/>
            <person name="Rigoutsos I."/>
            <person name="Sano M."/>
            <person name="Sasaki A."/>
            <person name="Sasakura Y."/>
            <person name="Shoguchi E."/>
            <person name="Shin-i T."/>
            <person name="Spagnuolo A."/>
            <person name="Stainier D."/>
            <person name="Suzuki M.M."/>
            <person name="Tassy O."/>
            <person name="Takatori N."/>
            <person name="Tokuoka M."/>
            <person name="Yagi K."/>
            <person name="Yoshizaki F."/>
            <person name="Wada S."/>
            <person name="Zhang C."/>
            <person name="Hyatt P.D."/>
            <person name="Larimer F."/>
            <person name="Detter C."/>
            <person name="Doggett N."/>
            <person name="Glavina T."/>
            <person name="Hawkins T."/>
            <person name="Richardson P."/>
            <person name="Lucas S."/>
            <person name="Kohara Y."/>
            <person name="Levine M."/>
            <person name="Satoh N."/>
            <person name="Rokhsar D.S."/>
        </authorList>
    </citation>
    <scope>NUCLEOTIDE SEQUENCE [LARGE SCALE GENOMIC DNA]</scope>
</reference>
<evidence type="ECO:0000313" key="2">
    <source>
        <dbReference type="Proteomes" id="UP000008144"/>
    </source>
</evidence>
<organism evidence="1 2">
    <name type="scientific">Ciona intestinalis</name>
    <name type="common">Transparent sea squirt</name>
    <name type="synonym">Ascidia intestinalis</name>
    <dbReference type="NCBI Taxonomy" id="7719"/>
    <lineage>
        <taxon>Eukaryota</taxon>
        <taxon>Metazoa</taxon>
        <taxon>Chordata</taxon>
        <taxon>Tunicata</taxon>
        <taxon>Ascidiacea</taxon>
        <taxon>Phlebobranchia</taxon>
        <taxon>Cionidae</taxon>
        <taxon>Ciona</taxon>
    </lineage>
</organism>
<dbReference type="AlphaFoldDB" id="H2XW18"/>
<keyword evidence="2" id="KW-1185">Reference proteome</keyword>
<sequence>TGQDHGKQVKLSKSTTQFDSIATQLIRTLFDRYRNDWKENRKVPSVLIKSISEQHYSDSSTTFARIFHHSVLNGLVSYKM</sequence>
<name>H2XW18_CIOIN</name>
<reference evidence="1" key="3">
    <citation type="submission" date="2025-09" db="UniProtKB">
        <authorList>
            <consortium name="Ensembl"/>
        </authorList>
    </citation>
    <scope>IDENTIFICATION</scope>
</reference>
<accession>H2XW18</accession>
<dbReference type="HOGENOM" id="CLU_2596151_0_0_1"/>
<proteinExistence type="predicted"/>
<dbReference type="InParanoid" id="H2XW18"/>
<evidence type="ECO:0000313" key="1">
    <source>
        <dbReference type="Ensembl" id="ENSCINP00000033852.1"/>
    </source>
</evidence>
<dbReference type="Proteomes" id="UP000008144">
    <property type="component" value="Unassembled WGS sequence"/>
</dbReference>
<protein>
    <submittedName>
        <fullName evidence="1">Uncharacterized protein</fullName>
    </submittedName>
</protein>
<reference evidence="1" key="2">
    <citation type="submission" date="2025-08" db="UniProtKB">
        <authorList>
            <consortium name="Ensembl"/>
        </authorList>
    </citation>
    <scope>IDENTIFICATION</scope>
</reference>